<reference evidence="1 2" key="1">
    <citation type="journal article" date="2015" name="Antonie Van Leeuwenhoek">
        <title>Streptomyces klenkii sp. nov., isolated from deep marine sediment.</title>
        <authorList>
            <person name="Veyisoglu A."/>
            <person name="Sahin N."/>
        </authorList>
    </citation>
    <scope>NUCLEOTIDE SEQUENCE [LARGE SCALE GENOMIC DNA]</scope>
    <source>
        <strain evidence="1 2">KCTC 29202</strain>
    </source>
</reference>
<evidence type="ECO:0000313" key="2">
    <source>
        <dbReference type="Proteomes" id="UP000270343"/>
    </source>
</evidence>
<dbReference type="AlphaFoldDB" id="A0A3B0BZA9"/>
<accession>A0A3B0BZA9</accession>
<gene>
    <name evidence="1" type="ORF">D7231_03315</name>
</gene>
<sequence>MTQPDASGSAGDETETPRFDIHFHDDHVAPAPGGLYRLTLEHEVSGDKVGSDKLPPVQQEFEIRTPQFTIDASFVHALHPAPAAVGAFDRVLPHLTLNRLILPWERAVSPELTGLPWIALLLFAEEELPGDPKAQGRTDTRTVREFLSTTDGDVLLPRIDLDDVPPELWDSTCTTLDVPAALFAELVPRRADLPFLCHVRKVRPWQPPGAAAASGETLEIGDYSVVVANRFPRTAGRYAAHLVSLEGFGDHLAGQQPARPVVRMVSLWSWSFEARPDPTGHFDALIRHMAEDPAGLGLRLSPSQPAGARTAATDRLDLGYAPVDYVLPSGERTFGWYRGPFTPVVAPAVPRPAEGYRQADEALVYLTDTGVFDLSYAAAFTLGRSLALSDDTLAAALSAFRSRARRIAGRALMRTRTPLTTAPGQAHERFHELMAGGLGHRLHAAATTPAAEARTGGATAPRIRAGGVPRPPAVEALLERLRDGRARQGLRAALSAHLAPLISAVDQVKLLTATPLSHLVPDARILPPESLRFFHVDPQWCTALRDGVLSTGIGTSLDAAFNRLAHEALDDPQPLTGLLMRSALVRNWPDVVVEPRITGNNGKPEPLTVVHRVIVGPDLLLCLFEGVPEEVRFREPHEGIHFGVDEGERIGLRRLTEPVGESLRQSFPPEGEEGITRFLRAAGGDGGGPEILDLAAGDDPLVPAMAVALRAAGQLGPDDPLSPAAFAVELVNAPQCITFSPSSASAPAFDQPGRQ</sequence>
<proteinExistence type="predicted"/>
<dbReference type="Proteomes" id="UP000270343">
    <property type="component" value="Unassembled WGS sequence"/>
</dbReference>
<protein>
    <submittedName>
        <fullName evidence="1">Uncharacterized protein</fullName>
    </submittedName>
</protein>
<dbReference type="RefSeq" id="WP_120753348.1">
    <property type="nucleotide sequence ID" value="NZ_RBAM01000001.1"/>
</dbReference>
<dbReference type="OrthoDB" id="4846903at2"/>
<evidence type="ECO:0000313" key="1">
    <source>
        <dbReference type="EMBL" id="RKN77731.1"/>
    </source>
</evidence>
<comment type="caution">
    <text evidence="1">The sequence shown here is derived from an EMBL/GenBank/DDBJ whole genome shotgun (WGS) entry which is preliminary data.</text>
</comment>
<keyword evidence="2" id="KW-1185">Reference proteome</keyword>
<dbReference type="EMBL" id="RBAM01000001">
    <property type="protein sequence ID" value="RKN77731.1"/>
    <property type="molecule type" value="Genomic_DNA"/>
</dbReference>
<name>A0A3B0BZA9_9ACTN</name>
<organism evidence="1 2">
    <name type="scientific">Streptomyces klenkii</name>
    <dbReference type="NCBI Taxonomy" id="1420899"/>
    <lineage>
        <taxon>Bacteria</taxon>
        <taxon>Bacillati</taxon>
        <taxon>Actinomycetota</taxon>
        <taxon>Actinomycetes</taxon>
        <taxon>Kitasatosporales</taxon>
        <taxon>Streptomycetaceae</taxon>
        <taxon>Streptomyces</taxon>
    </lineage>
</organism>